<dbReference type="RefSeq" id="WP_211971679.1">
    <property type="nucleotide sequence ID" value="NZ_CBFHAM010000048.1"/>
</dbReference>
<dbReference type="Proteomes" id="UP000676386">
    <property type="component" value="Unassembled WGS sequence"/>
</dbReference>
<accession>A0ABS5IU94</accession>
<keyword evidence="3" id="KW-1185">Reference proteome</keyword>
<organism evidence="2 3">
    <name type="scientific">Chitinophaga hostae</name>
    <dbReference type="NCBI Taxonomy" id="2831022"/>
    <lineage>
        <taxon>Bacteria</taxon>
        <taxon>Pseudomonadati</taxon>
        <taxon>Bacteroidota</taxon>
        <taxon>Chitinophagia</taxon>
        <taxon>Chitinophagales</taxon>
        <taxon>Chitinophagaceae</taxon>
        <taxon>Chitinophaga</taxon>
    </lineage>
</organism>
<proteinExistence type="predicted"/>
<feature type="signal peptide" evidence="1">
    <location>
        <begin position="1"/>
        <end position="20"/>
    </location>
</feature>
<evidence type="ECO:0000313" key="2">
    <source>
        <dbReference type="EMBL" id="MBS0026538.1"/>
    </source>
</evidence>
<comment type="caution">
    <text evidence="2">The sequence shown here is derived from an EMBL/GenBank/DDBJ whole genome shotgun (WGS) entry which is preliminary data.</text>
</comment>
<gene>
    <name evidence="2" type="ORF">KE626_04365</name>
</gene>
<sequence>MKRVWPLFTLLFFHCAVANAQNDPKPILPGSTFNETEAKRLLEPGTCTINGVVKKLKKRPDNTYLGIEITLFPCTAYFNEWYELQKKNKKGKTFAVMSPEAYSYRILAKAADKDGTFSFRNLKPGKYYLQTMVRQQRMKKMLNQVGESDTYTFNVMGQTLSHYREPIYEEFKLFYETNDLEKAFVEITKEGEVATVKL</sequence>
<dbReference type="EMBL" id="JAGTXB010000002">
    <property type="protein sequence ID" value="MBS0026538.1"/>
    <property type="molecule type" value="Genomic_DNA"/>
</dbReference>
<feature type="chain" id="PRO_5046660404" description="Carboxypeptidase regulatory-like domain-containing protein" evidence="1">
    <location>
        <begin position="21"/>
        <end position="198"/>
    </location>
</feature>
<evidence type="ECO:0008006" key="4">
    <source>
        <dbReference type="Google" id="ProtNLM"/>
    </source>
</evidence>
<name>A0ABS5IU94_9BACT</name>
<evidence type="ECO:0000256" key="1">
    <source>
        <dbReference type="SAM" id="SignalP"/>
    </source>
</evidence>
<keyword evidence="1" id="KW-0732">Signal</keyword>
<evidence type="ECO:0000313" key="3">
    <source>
        <dbReference type="Proteomes" id="UP000676386"/>
    </source>
</evidence>
<dbReference type="SUPFAM" id="SSF117074">
    <property type="entry name" value="Hypothetical protein PA1324"/>
    <property type="match status" value="1"/>
</dbReference>
<reference evidence="2 3" key="1">
    <citation type="submission" date="2021-04" db="EMBL/GenBank/DDBJ databases">
        <title>Chitinophaga sp. nov., isolated from the rhizosphere soil.</title>
        <authorList>
            <person name="He S."/>
        </authorList>
    </citation>
    <scope>NUCLEOTIDE SEQUENCE [LARGE SCALE GENOMIC DNA]</scope>
    <source>
        <strain evidence="2 3">2R12</strain>
    </source>
</reference>
<protein>
    <recommendedName>
        <fullName evidence="4">Carboxypeptidase regulatory-like domain-containing protein</fullName>
    </recommendedName>
</protein>